<dbReference type="AlphaFoldDB" id="A0A4S2AHI5"/>
<dbReference type="RefSeq" id="WP_136011235.1">
    <property type="nucleotide sequence ID" value="NZ_SRYZ01000059.1"/>
</dbReference>
<name>A0A4S2AHI5_9BACE</name>
<sequence>MDNIIRRIRSFYPMSDEALQILVSCLKQHTFPAKTKLINAGKFDRQVYFIEEGITRSFIIHDGREITTWFSAEGDATCGSWDLYRNQKGFEYVETLEETIAFSISINALNKLYTQHIDIANWMRVLQQENFLWLQEMHINRLVLPVKDRYVRLVSKFPKLLQRVNLGYIASYLGTTLPTLSKIRSEVCAQISSNDLSADATPSLSIRSVT</sequence>
<dbReference type="PROSITE" id="PS50042">
    <property type="entry name" value="CNMP_BINDING_3"/>
    <property type="match status" value="1"/>
</dbReference>
<keyword evidence="3" id="KW-1185">Reference proteome</keyword>
<accession>A0A4S2AHI5</accession>
<dbReference type="InterPro" id="IPR018490">
    <property type="entry name" value="cNMP-bd_dom_sf"/>
</dbReference>
<dbReference type="SUPFAM" id="SSF51206">
    <property type="entry name" value="cAMP-binding domain-like"/>
    <property type="match status" value="1"/>
</dbReference>
<proteinExistence type="predicted"/>
<feature type="domain" description="Cyclic nucleotide-binding" evidence="1">
    <location>
        <begin position="10"/>
        <end position="53"/>
    </location>
</feature>
<dbReference type="InterPro" id="IPR014710">
    <property type="entry name" value="RmlC-like_jellyroll"/>
</dbReference>
<evidence type="ECO:0000313" key="3">
    <source>
        <dbReference type="Proteomes" id="UP000310532"/>
    </source>
</evidence>
<dbReference type="EMBL" id="SRYZ01000059">
    <property type="protein sequence ID" value="TGY00163.1"/>
    <property type="molecule type" value="Genomic_DNA"/>
</dbReference>
<gene>
    <name evidence="2" type="ORF">E5355_16875</name>
</gene>
<reference evidence="2 3" key="1">
    <citation type="submission" date="2019-04" db="EMBL/GenBank/DDBJ databases">
        <title>Microbes associate with the intestines of laboratory mice.</title>
        <authorList>
            <person name="Navarre W."/>
            <person name="Wong E."/>
            <person name="Huang K."/>
            <person name="Tropini C."/>
            <person name="Ng K."/>
            <person name="Yu B."/>
        </authorList>
    </citation>
    <scope>NUCLEOTIDE SEQUENCE [LARGE SCALE GENOMIC DNA]</scope>
    <source>
        <strain evidence="2 3">NM69_E16B</strain>
    </source>
</reference>
<organism evidence="2 3">
    <name type="scientific">Bacteroides muris</name>
    <name type="common">ex Afrizal et al. 2022</name>
    <dbReference type="NCBI Taxonomy" id="2516960"/>
    <lineage>
        <taxon>Bacteria</taxon>
        <taxon>Pseudomonadati</taxon>
        <taxon>Bacteroidota</taxon>
        <taxon>Bacteroidia</taxon>
        <taxon>Bacteroidales</taxon>
        <taxon>Bacteroidaceae</taxon>
        <taxon>Bacteroides</taxon>
    </lineage>
</organism>
<evidence type="ECO:0000259" key="1">
    <source>
        <dbReference type="PROSITE" id="PS50042"/>
    </source>
</evidence>
<comment type="caution">
    <text evidence="2">The sequence shown here is derived from an EMBL/GenBank/DDBJ whole genome shotgun (WGS) entry which is preliminary data.</text>
</comment>
<dbReference type="Proteomes" id="UP000310532">
    <property type="component" value="Unassembled WGS sequence"/>
</dbReference>
<evidence type="ECO:0000313" key="2">
    <source>
        <dbReference type="EMBL" id="TGY00163.1"/>
    </source>
</evidence>
<protein>
    <submittedName>
        <fullName evidence="2">Crp/Fnr family transcriptional regulator</fullName>
    </submittedName>
</protein>
<dbReference type="InterPro" id="IPR000595">
    <property type="entry name" value="cNMP-bd_dom"/>
</dbReference>
<dbReference type="Gene3D" id="2.60.120.10">
    <property type="entry name" value="Jelly Rolls"/>
    <property type="match status" value="1"/>
</dbReference>